<protein>
    <recommendedName>
        <fullName evidence="1">Abnormal cell migration protein 18-like fibronectin type I domain-containing protein</fullName>
    </recommendedName>
</protein>
<organism evidence="2 3">
    <name type="scientific">Romanomermis culicivorax</name>
    <name type="common">Nematode worm</name>
    <dbReference type="NCBI Taxonomy" id="13658"/>
    <lineage>
        <taxon>Eukaryota</taxon>
        <taxon>Metazoa</taxon>
        <taxon>Ecdysozoa</taxon>
        <taxon>Nematoda</taxon>
        <taxon>Enoplea</taxon>
        <taxon>Dorylaimia</taxon>
        <taxon>Mermithida</taxon>
        <taxon>Mermithoidea</taxon>
        <taxon>Mermithidae</taxon>
        <taxon>Romanomermis</taxon>
    </lineage>
</organism>
<dbReference type="Pfam" id="PF23003">
    <property type="entry name" value="Fn1_2"/>
    <property type="match status" value="1"/>
</dbReference>
<feature type="domain" description="Abnormal cell migration protein 18-like fibronectin type I" evidence="1">
    <location>
        <begin position="2"/>
        <end position="34"/>
    </location>
</feature>
<dbReference type="AlphaFoldDB" id="A0A915HSF4"/>
<keyword evidence="2" id="KW-1185">Reference proteome</keyword>
<reference evidence="3" key="1">
    <citation type="submission" date="2022-11" db="UniProtKB">
        <authorList>
            <consortium name="WormBaseParasite"/>
        </authorList>
    </citation>
    <scope>IDENTIFICATION</scope>
</reference>
<evidence type="ECO:0000313" key="3">
    <source>
        <dbReference type="WBParaSite" id="nRc.2.0.1.t04345-RA"/>
    </source>
</evidence>
<dbReference type="Proteomes" id="UP000887565">
    <property type="component" value="Unplaced"/>
</dbReference>
<dbReference type="WBParaSite" id="nRc.2.0.1.t04345-RA">
    <property type="protein sequence ID" value="nRc.2.0.1.t04345-RA"/>
    <property type="gene ID" value="nRc.2.0.1.g04345"/>
</dbReference>
<evidence type="ECO:0000313" key="2">
    <source>
        <dbReference type="Proteomes" id="UP000887565"/>
    </source>
</evidence>
<dbReference type="InterPro" id="IPR055119">
    <property type="entry name" value="Mig18_Fn1"/>
</dbReference>
<sequence length="146" mass="16772">MKKCVGCMYAQQRLKDGDRYTQKDAVFECTIRRGDNPDHRLVGCMDMDNGTIIERKLGCQWIRGQPPYQYVMQCVKDANRPGVFKKAVHCFYRMGNGGFEVKPGCFRTDGQSLIMACQMDHNGAMKLETYSLSQLKNVYMKGLRFC</sequence>
<name>A0A915HSF4_ROMCU</name>
<proteinExistence type="predicted"/>
<accession>A0A915HSF4</accession>
<evidence type="ECO:0000259" key="1">
    <source>
        <dbReference type="Pfam" id="PF23003"/>
    </source>
</evidence>